<evidence type="ECO:0000313" key="1">
    <source>
        <dbReference type="EMBL" id="QPB42199.1"/>
    </source>
</evidence>
<sequence length="57" mass="6876">MRNDTKYKTHSTRHSSFWQALEYRKRLMKLIEQGLSIDELDKQSDKLFKELNDGQCN</sequence>
<organism evidence="1 2">
    <name type="scientific">Rodentibacter haemolyticus</name>
    <dbReference type="NCBI Taxonomy" id="2778911"/>
    <lineage>
        <taxon>Bacteria</taxon>
        <taxon>Pseudomonadati</taxon>
        <taxon>Pseudomonadota</taxon>
        <taxon>Gammaproteobacteria</taxon>
        <taxon>Pasteurellales</taxon>
        <taxon>Pasteurellaceae</taxon>
        <taxon>Rodentibacter</taxon>
    </lineage>
</organism>
<evidence type="ECO:0000313" key="2">
    <source>
        <dbReference type="Proteomes" id="UP000663069"/>
    </source>
</evidence>
<reference evidence="1 2" key="1">
    <citation type="submission" date="2020-10" db="EMBL/GenBank/DDBJ databases">
        <title>Genome Sequencing of Rodentibacter spp. strain DSM111151.</title>
        <authorList>
            <person name="Benga L."/>
            <person name="Lautwein T."/>
        </authorList>
    </citation>
    <scope>NUCLEOTIDE SEQUENCE [LARGE SCALE GENOMIC DNA]</scope>
    <source>
        <strain evidence="1 2">DSM 111151</strain>
    </source>
</reference>
<dbReference type="RefSeq" id="WP_194811781.1">
    <property type="nucleotide sequence ID" value="NZ_CP063056.1"/>
</dbReference>
<name>A0ABX6UWQ1_9PAST</name>
<protein>
    <submittedName>
        <fullName evidence="1">Uncharacterized protein</fullName>
    </submittedName>
</protein>
<dbReference type="EMBL" id="CP063056">
    <property type="protein sequence ID" value="QPB42199.1"/>
    <property type="molecule type" value="Genomic_DNA"/>
</dbReference>
<dbReference type="Proteomes" id="UP000663069">
    <property type="component" value="Chromosome"/>
</dbReference>
<gene>
    <name evidence="1" type="ORF">IHV77_09825</name>
</gene>
<accession>A0ABX6UWQ1</accession>
<keyword evidence="2" id="KW-1185">Reference proteome</keyword>
<proteinExistence type="predicted"/>